<keyword evidence="3" id="KW-1185">Reference proteome</keyword>
<dbReference type="EMBL" id="ML977498">
    <property type="protein sequence ID" value="KAF2133671.1"/>
    <property type="molecule type" value="Genomic_DNA"/>
</dbReference>
<evidence type="ECO:0000313" key="2">
    <source>
        <dbReference type="EMBL" id="KAF2133671.1"/>
    </source>
</evidence>
<protein>
    <submittedName>
        <fullName evidence="2">Uncharacterized protein</fullName>
    </submittedName>
</protein>
<accession>A0A6A6AT02</accession>
<evidence type="ECO:0000313" key="3">
    <source>
        <dbReference type="Proteomes" id="UP000799771"/>
    </source>
</evidence>
<keyword evidence="1" id="KW-0732">Signal</keyword>
<proteinExistence type="predicted"/>
<feature type="signal peptide" evidence="1">
    <location>
        <begin position="1"/>
        <end position="17"/>
    </location>
</feature>
<dbReference type="GeneID" id="54413954"/>
<organism evidence="2 3">
    <name type="scientific">Dothidotthia symphoricarpi CBS 119687</name>
    <dbReference type="NCBI Taxonomy" id="1392245"/>
    <lineage>
        <taxon>Eukaryota</taxon>
        <taxon>Fungi</taxon>
        <taxon>Dikarya</taxon>
        <taxon>Ascomycota</taxon>
        <taxon>Pezizomycotina</taxon>
        <taxon>Dothideomycetes</taxon>
        <taxon>Pleosporomycetidae</taxon>
        <taxon>Pleosporales</taxon>
        <taxon>Dothidotthiaceae</taxon>
        <taxon>Dothidotthia</taxon>
    </lineage>
</organism>
<sequence>MAGAASGGCVMSSCLLAHFVCPYLPGPQHRLYRYQIDSERRVIACRGYCGHSHMCSNGRFQKGHDKLVRP</sequence>
<dbReference type="RefSeq" id="XP_033528058.1">
    <property type="nucleotide sequence ID" value="XM_033673522.1"/>
</dbReference>
<feature type="chain" id="PRO_5025674904" evidence="1">
    <location>
        <begin position="18"/>
        <end position="70"/>
    </location>
</feature>
<dbReference type="Proteomes" id="UP000799771">
    <property type="component" value="Unassembled WGS sequence"/>
</dbReference>
<dbReference type="AlphaFoldDB" id="A0A6A6AT02"/>
<evidence type="ECO:0000256" key="1">
    <source>
        <dbReference type="SAM" id="SignalP"/>
    </source>
</evidence>
<name>A0A6A6AT02_9PLEO</name>
<reference evidence="2" key="1">
    <citation type="journal article" date="2020" name="Stud. Mycol.">
        <title>101 Dothideomycetes genomes: a test case for predicting lifestyles and emergence of pathogens.</title>
        <authorList>
            <person name="Haridas S."/>
            <person name="Albert R."/>
            <person name="Binder M."/>
            <person name="Bloem J."/>
            <person name="Labutti K."/>
            <person name="Salamov A."/>
            <person name="Andreopoulos B."/>
            <person name="Baker S."/>
            <person name="Barry K."/>
            <person name="Bills G."/>
            <person name="Bluhm B."/>
            <person name="Cannon C."/>
            <person name="Castanera R."/>
            <person name="Culley D."/>
            <person name="Daum C."/>
            <person name="Ezra D."/>
            <person name="Gonzalez J."/>
            <person name="Henrissat B."/>
            <person name="Kuo A."/>
            <person name="Liang C."/>
            <person name="Lipzen A."/>
            <person name="Lutzoni F."/>
            <person name="Magnuson J."/>
            <person name="Mondo S."/>
            <person name="Nolan M."/>
            <person name="Ohm R."/>
            <person name="Pangilinan J."/>
            <person name="Park H.-J."/>
            <person name="Ramirez L."/>
            <person name="Alfaro M."/>
            <person name="Sun H."/>
            <person name="Tritt A."/>
            <person name="Yoshinaga Y."/>
            <person name="Zwiers L.-H."/>
            <person name="Turgeon B."/>
            <person name="Goodwin S."/>
            <person name="Spatafora J."/>
            <person name="Crous P."/>
            <person name="Grigoriev I."/>
        </authorList>
    </citation>
    <scope>NUCLEOTIDE SEQUENCE</scope>
    <source>
        <strain evidence="2">CBS 119687</strain>
    </source>
</reference>
<gene>
    <name evidence="2" type="ORF">P153DRAFT_96679</name>
</gene>